<evidence type="ECO:0000259" key="9">
    <source>
        <dbReference type="Pfam" id="PF00482"/>
    </source>
</evidence>
<name>A0A2H0URQ1_9BACT</name>
<dbReference type="AlphaFoldDB" id="A0A2H0URQ1"/>
<accession>A0A2H0URQ1</accession>
<feature type="transmembrane region" description="Helical" evidence="8">
    <location>
        <begin position="375"/>
        <end position="399"/>
    </location>
</feature>
<keyword evidence="6 8" id="KW-1133">Transmembrane helix</keyword>
<sequence>MRFHYLASGPDGKIVEGNLEAKDQAQALLFLSEKGLKPVTVKPLDGSSSKIKKGGRQKITINDKLFFTKYLSLMLKSGIDLFKAVDILIADFDKPVMKKLLTEIRGALEKGDPFHKTFMNYPKYFSPVFINMIKAGESSGTLDVVFADLNRSIEKENDLRTKIRSALVYPTMLMGMATAILLFLVTFALPKIAEVFSGGGFNPPIFSKIVFAVGLFLNKYIFFVIGFIFSFLFMVFFVLRKTRFGKMIIAKTLSVAPLVRTVTKEIALQRFASTFSSLMRSGLPIIEALDITASAVGNANIEASLRRVAHEGIIKGLTMGDAFKKETVFPKSVTNLVAISEKAGHLDEILQTLSDFYETEIDNSLKTLISFLEPMLLIGIGIIVAVIALAIIVPIYQLVGQFS</sequence>
<evidence type="ECO:0000256" key="3">
    <source>
        <dbReference type="ARBA" id="ARBA00022475"/>
    </source>
</evidence>
<dbReference type="FunFam" id="1.20.81.30:FF:000001">
    <property type="entry name" value="Type II secretion system protein F"/>
    <property type="match status" value="1"/>
</dbReference>
<evidence type="ECO:0000256" key="2">
    <source>
        <dbReference type="ARBA" id="ARBA00005745"/>
    </source>
</evidence>
<dbReference type="GO" id="GO:0005886">
    <property type="term" value="C:plasma membrane"/>
    <property type="evidence" value="ECO:0007669"/>
    <property type="project" value="UniProtKB-SubCell"/>
</dbReference>
<dbReference type="InterPro" id="IPR003004">
    <property type="entry name" value="GspF/PilC"/>
</dbReference>
<dbReference type="PRINTS" id="PR00812">
    <property type="entry name" value="BCTERIALGSPF"/>
</dbReference>
<evidence type="ECO:0000313" key="11">
    <source>
        <dbReference type="Proteomes" id="UP000231157"/>
    </source>
</evidence>
<comment type="similarity">
    <text evidence="2">Belongs to the GSP F family.</text>
</comment>
<organism evidence="10 11">
    <name type="scientific">Candidatus Harrisonbacteria bacterium CG10_big_fil_rev_8_21_14_0_10_40_38</name>
    <dbReference type="NCBI Taxonomy" id="1974583"/>
    <lineage>
        <taxon>Bacteria</taxon>
        <taxon>Candidatus Harrisoniibacteriota</taxon>
    </lineage>
</organism>
<comment type="caution">
    <text evidence="10">The sequence shown here is derived from an EMBL/GenBank/DDBJ whole genome shotgun (WGS) entry which is preliminary data.</text>
</comment>
<dbReference type="PANTHER" id="PTHR30012">
    <property type="entry name" value="GENERAL SECRETION PATHWAY PROTEIN"/>
    <property type="match status" value="1"/>
</dbReference>
<protein>
    <recommendedName>
        <fullName evidence="9">Type II secretion system protein GspF domain-containing protein</fullName>
    </recommendedName>
</protein>
<reference evidence="11" key="1">
    <citation type="submission" date="2017-09" db="EMBL/GenBank/DDBJ databases">
        <title>Depth-based differentiation of microbial function through sediment-hosted aquifers and enrichment of novel symbionts in the deep terrestrial subsurface.</title>
        <authorList>
            <person name="Probst A.J."/>
            <person name="Ladd B."/>
            <person name="Jarett J.K."/>
            <person name="Geller-Mcgrath D.E."/>
            <person name="Sieber C.M.K."/>
            <person name="Emerson J.B."/>
            <person name="Anantharaman K."/>
            <person name="Thomas B.C."/>
            <person name="Malmstrom R."/>
            <person name="Stieglmeier M."/>
            <person name="Klingl A."/>
            <person name="Woyke T."/>
            <person name="Ryan C.M."/>
            <person name="Banfield J.F."/>
        </authorList>
    </citation>
    <scope>NUCLEOTIDE SEQUENCE [LARGE SCALE GENOMIC DNA]</scope>
</reference>
<feature type="transmembrane region" description="Helical" evidence="8">
    <location>
        <begin position="167"/>
        <end position="189"/>
    </location>
</feature>
<dbReference type="InterPro" id="IPR018076">
    <property type="entry name" value="T2SS_GspF_dom"/>
</dbReference>
<feature type="domain" description="Type II secretion system protein GspF" evidence="9">
    <location>
        <begin position="67"/>
        <end position="190"/>
    </location>
</feature>
<keyword evidence="4" id="KW-0997">Cell inner membrane</keyword>
<dbReference type="InterPro" id="IPR042094">
    <property type="entry name" value="T2SS_GspF_sf"/>
</dbReference>
<evidence type="ECO:0000256" key="5">
    <source>
        <dbReference type="ARBA" id="ARBA00022692"/>
    </source>
</evidence>
<keyword evidence="3" id="KW-1003">Cell membrane</keyword>
<evidence type="ECO:0000256" key="4">
    <source>
        <dbReference type="ARBA" id="ARBA00022519"/>
    </source>
</evidence>
<evidence type="ECO:0000256" key="1">
    <source>
        <dbReference type="ARBA" id="ARBA00004429"/>
    </source>
</evidence>
<keyword evidence="5 8" id="KW-0812">Transmembrane</keyword>
<dbReference type="Pfam" id="PF00482">
    <property type="entry name" value="T2SSF"/>
    <property type="match status" value="2"/>
</dbReference>
<dbReference type="PANTHER" id="PTHR30012:SF0">
    <property type="entry name" value="TYPE II SECRETION SYSTEM PROTEIN F-RELATED"/>
    <property type="match status" value="1"/>
</dbReference>
<dbReference type="EMBL" id="PFAZ01000007">
    <property type="protein sequence ID" value="PIR89102.1"/>
    <property type="molecule type" value="Genomic_DNA"/>
</dbReference>
<evidence type="ECO:0000256" key="6">
    <source>
        <dbReference type="ARBA" id="ARBA00022989"/>
    </source>
</evidence>
<evidence type="ECO:0000256" key="7">
    <source>
        <dbReference type="ARBA" id="ARBA00023136"/>
    </source>
</evidence>
<feature type="domain" description="Type II secretion system protein GspF" evidence="9">
    <location>
        <begin position="271"/>
        <end position="394"/>
    </location>
</feature>
<comment type="subcellular location">
    <subcellularLocation>
        <location evidence="1">Cell inner membrane</location>
        <topology evidence="1">Multi-pass membrane protein</topology>
    </subcellularLocation>
</comment>
<dbReference type="Proteomes" id="UP000231157">
    <property type="component" value="Unassembled WGS sequence"/>
</dbReference>
<evidence type="ECO:0000313" key="10">
    <source>
        <dbReference type="EMBL" id="PIR89102.1"/>
    </source>
</evidence>
<keyword evidence="7 8" id="KW-0472">Membrane</keyword>
<gene>
    <name evidence="10" type="ORF">COU07_02640</name>
</gene>
<dbReference type="Gene3D" id="1.20.81.30">
    <property type="entry name" value="Type II secretion system (T2SS), domain F"/>
    <property type="match status" value="2"/>
</dbReference>
<feature type="transmembrane region" description="Helical" evidence="8">
    <location>
        <begin position="209"/>
        <end position="239"/>
    </location>
</feature>
<evidence type="ECO:0000256" key="8">
    <source>
        <dbReference type="SAM" id="Phobius"/>
    </source>
</evidence>
<proteinExistence type="inferred from homology"/>